<organism evidence="2 3">
    <name type="scientific">Apiospora kogelbergensis</name>
    <dbReference type="NCBI Taxonomy" id="1337665"/>
    <lineage>
        <taxon>Eukaryota</taxon>
        <taxon>Fungi</taxon>
        <taxon>Dikarya</taxon>
        <taxon>Ascomycota</taxon>
        <taxon>Pezizomycotina</taxon>
        <taxon>Sordariomycetes</taxon>
        <taxon>Xylariomycetidae</taxon>
        <taxon>Amphisphaeriales</taxon>
        <taxon>Apiosporaceae</taxon>
        <taxon>Apiospora</taxon>
    </lineage>
</organism>
<sequence>MHDLPDVVWRIVVDYLRPSFEGDNYLLRGSRFPSESECACLATLARLCRVSSRHRAFAERALYHSVPAAARPAAQSRLFAVLQRRPDLARHVRALYVEEDCLSRVEFAVLVRNPARAMAAARPRQPAVARLAEQIAALGDDLPDFSWAFYDAWCAYMVTLMPGLEFLDITMSNMATLMPSLIRDAARDSEEEKEKKKNEGDRDIQASGTISVPAATEFMSRPLSRLEGICIRWPDETRGALQMRLIQDVLLLPRLERFHGVCVDLNTRLTTGRTLRGSLSPPKSSNVRDVILDYSLVEADGLLDLLRTCPLLQKLSIGWADWDVGESALDWEGFGNALREHGSNLEFLNLDCRECSEYETGDWGDTIGDLSGLQRLQYLSLPHDVLLGNKRGVPTNPYDEDVDSEESEDVNDGPDLRLEPLLPRSLKSLLLYCVYDVHSWIHRAAKGLISSQRLPQLRCVELNNDKVYVTRTPFDTNPYEANPYDSDLYE</sequence>
<protein>
    <recommendedName>
        <fullName evidence="4">F-box domain-containing protein</fullName>
    </recommendedName>
</protein>
<dbReference type="Proteomes" id="UP001392437">
    <property type="component" value="Unassembled WGS sequence"/>
</dbReference>
<evidence type="ECO:0000313" key="3">
    <source>
        <dbReference type="Proteomes" id="UP001392437"/>
    </source>
</evidence>
<reference evidence="2 3" key="1">
    <citation type="submission" date="2023-01" db="EMBL/GenBank/DDBJ databases">
        <title>Analysis of 21 Apiospora genomes using comparative genomics revels a genus with tremendous synthesis potential of carbohydrate active enzymes and secondary metabolites.</title>
        <authorList>
            <person name="Sorensen T."/>
        </authorList>
    </citation>
    <scope>NUCLEOTIDE SEQUENCE [LARGE SCALE GENOMIC DNA]</scope>
    <source>
        <strain evidence="2 3">CBS 117206</strain>
    </source>
</reference>
<feature type="compositionally biased region" description="Acidic residues" evidence="1">
    <location>
        <begin position="398"/>
        <end position="412"/>
    </location>
</feature>
<proteinExistence type="predicted"/>
<evidence type="ECO:0000313" key="2">
    <source>
        <dbReference type="EMBL" id="KAK8132106.1"/>
    </source>
</evidence>
<feature type="region of interest" description="Disordered" evidence="1">
    <location>
        <begin position="185"/>
        <end position="206"/>
    </location>
</feature>
<feature type="compositionally biased region" description="Basic and acidic residues" evidence="1">
    <location>
        <begin position="185"/>
        <end position="204"/>
    </location>
</feature>
<dbReference type="AlphaFoldDB" id="A0AAW0RBF2"/>
<gene>
    <name evidence="2" type="ORF">PG999_000279</name>
</gene>
<comment type="caution">
    <text evidence="2">The sequence shown here is derived from an EMBL/GenBank/DDBJ whole genome shotgun (WGS) entry which is preliminary data.</text>
</comment>
<name>A0AAW0RBF2_9PEZI</name>
<dbReference type="EMBL" id="JAQQWP010000001">
    <property type="protein sequence ID" value="KAK8132106.1"/>
    <property type="molecule type" value="Genomic_DNA"/>
</dbReference>
<accession>A0AAW0RBF2</accession>
<feature type="region of interest" description="Disordered" evidence="1">
    <location>
        <begin position="390"/>
        <end position="415"/>
    </location>
</feature>
<evidence type="ECO:0000256" key="1">
    <source>
        <dbReference type="SAM" id="MobiDB-lite"/>
    </source>
</evidence>
<keyword evidence="3" id="KW-1185">Reference proteome</keyword>
<evidence type="ECO:0008006" key="4">
    <source>
        <dbReference type="Google" id="ProtNLM"/>
    </source>
</evidence>